<keyword evidence="7" id="KW-1185">Reference proteome</keyword>
<dbReference type="PANTHER" id="PTHR46228:SF2">
    <property type="entry name" value="KELCH REPEAT PROTEIN (AFU_ORTHOLOGUE AFUA_4G14350)"/>
    <property type="match status" value="1"/>
</dbReference>
<keyword evidence="2" id="KW-0677">Repeat</keyword>
<keyword evidence="4" id="KW-1133">Transmembrane helix</keyword>
<feature type="region of interest" description="Disordered" evidence="3">
    <location>
        <begin position="583"/>
        <end position="626"/>
    </location>
</feature>
<dbReference type="GeneID" id="80897375"/>
<dbReference type="SUPFAM" id="SSF50965">
    <property type="entry name" value="Galactose oxidase, central domain"/>
    <property type="match status" value="1"/>
</dbReference>
<feature type="compositionally biased region" description="Polar residues" evidence="3">
    <location>
        <begin position="716"/>
        <end position="737"/>
    </location>
</feature>
<dbReference type="RefSeq" id="XP_056054400.1">
    <property type="nucleotide sequence ID" value="XM_056197341.1"/>
</dbReference>
<dbReference type="Proteomes" id="UP001144673">
    <property type="component" value="Chromosome 5"/>
</dbReference>
<comment type="caution">
    <text evidence="6">The sequence shown here is derived from an EMBL/GenBank/DDBJ whole genome shotgun (WGS) entry which is preliminary data.</text>
</comment>
<keyword evidence="4" id="KW-0472">Membrane</keyword>
<feature type="signal peptide" evidence="5">
    <location>
        <begin position="1"/>
        <end position="18"/>
    </location>
</feature>
<dbReference type="AlphaFoldDB" id="A0A9W8QEJ0"/>
<feature type="compositionally biased region" description="Polar residues" evidence="3">
    <location>
        <begin position="583"/>
        <end position="592"/>
    </location>
</feature>
<evidence type="ECO:0000256" key="4">
    <source>
        <dbReference type="SAM" id="Phobius"/>
    </source>
</evidence>
<feature type="compositionally biased region" description="Polar residues" evidence="3">
    <location>
        <begin position="698"/>
        <end position="707"/>
    </location>
</feature>
<accession>A0A9W8QEJ0</accession>
<protein>
    <recommendedName>
        <fullName evidence="8">Galactose oxidase/kelch, beta-propeller</fullName>
    </recommendedName>
</protein>
<evidence type="ECO:0000256" key="1">
    <source>
        <dbReference type="ARBA" id="ARBA00022441"/>
    </source>
</evidence>
<keyword evidence="4" id="KW-0812">Transmembrane</keyword>
<proteinExistence type="predicted"/>
<evidence type="ECO:0000313" key="7">
    <source>
        <dbReference type="Proteomes" id="UP001144673"/>
    </source>
</evidence>
<dbReference type="PANTHER" id="PTHR46228">
    <property type="entry name" value="KELCH DOMAIN-CONTAINING PROTEIN"/>
    <property type="match status" value="1"/>
</dbReference>
<feature type="compositionally biased region" description="Low complexity" evidence="3">
    <location>
        <begin position="599"/>
        <end position="618"/>
    </location>
</feature>
<evidence type="ECO:0000256" key="5">
    <source>
        <dbReference type="SAM" id="SignalP"/>
    </source>
</evidence>
<evidence type="ECO:0000256" key="3">
    <source>
        <dbReference type="SAM" id="MobiDB-lite"/>
    </source>
</evidence>
<sequence length="780" mass="83351">MRLKLLSGLILAFGFADAQFGDWAQGQVNTTICIWNQPRAAIVRDTIYIDGGSVWWTPGLENGTLGPISNQGNFQGIILSYNLGKPFNRDTDVTGILLDGSLSKARGGKGNANGDGPVYYDGALLANDAQFFLYGGAVFQDDDLYETPPSYETLEYQAYAYGPDKPLWKPNFSSRRLTDGVTRYIAYGGAASAPSENKAWYFSGLSSPSRGPFSWNLAATADTRASVPSNTLITLDMESQLSEKWTNSTLPSNIKPRANPEVVWVPVGEQGILVVLGGAVYPEWAGEAHISPNETLSAKESPVFMSTIDIYDVANNTWYQQPTIGGPGTRTRGCAVVAPAADRSSFNIYYYGGFDGVHLTEEFNDDVWVLSLPSFTWTKISDGKPSHARAGHKCFLPYPDLMMVVGGYTPPTGTTLTCLENGPIVIFNITSGEWMDSYDPSKYGAYGVHASVQAMIGGDSTGNATATKPVRSGWATPALGDVFATSYDFGKIKTYWPYKSPATNKTESPRQPSSPDQKSKGVPSWIAPVLGVVLGLVLLTGGVLIFCIWSRRVASRRGSDAPSSHEAMSERIFYWAKANSQRKSPTLTSSCGDSALERSATQKSSSTTAATPSPTSDTGVVEASPPTCHEMEDTQIAELGDTSSPVELHDTGLTTAAAVQVNAGFAPLLTTFSSFASLRSFADDCPIPVSSISGSGSERTPSTTQHPSRWPRKMSVISSVSFESGNGTNAHSPSSIVSPIGPRTPPRGGHDDNHADGEVAAGASPLKNVMSKSNIRRGLN</sequence>
<organism evidence="6 7">
    <name type="scientific">Akanthomyces muscarius</name>
    <name type="common">Entomopathogenic fungus</name>
    <name type="synonym">Lecanicillium muscarium</name>
    <dbReference type="NCBI Taxonomy" id="2231603"/>
    <lineage>
        <taxon>Eukaryota</taxon>
        <taxon>Fungi</taxon>
        <taxon>Dikarya</taxon>
        <taxon>Ascomycota</taxon>
        <taxon>Pezizomycotina</taxon>
        <taxon>Sordariomycetes</taxon>
        <taxon>Hypocreomycetidae</taxon>
        <taxon>Hypocreales</taxon>
        <taxon>Cordycipitaceae</taxon>
        <taxon>Akanthomyces</taxon>
    </lineage>
</organism>
<feature type="transmembrane region" description="Helical" evidence="4">
    <location>
        <begin position="525"/>
        <end position="549"/>
    </location>
</feature>
<reference evidence="6" key="1">
    <citation type="journal article" date="2023" name="Access Microbiol">
        <title>De-novo genome assembly for Akanthomyces muscarius, a biocontrol agent of insect agricultural pests.</title>
        <authorList>
            <person name="Erdos Z."/>
            <person name="Studholme D.J."/>
            <person name="Raymond B."/>
            <person name="Sharma M."/>
        </authorList>
    </citation>
    <scope>NUCLEOTIDE SEQUENCE</scope>
    <source>
        <strain evidence="6">Ve6</strain>
    </source>
</reference>
<dbReference type="KEGG" id="amus:LMH87_010216"/>
<evidence type="ECO:0000313" key="6">
    <source>
        <dbReference type="EMBL" id="KAJ4153742.1"/>
    </source>
</evidence>
<feature type="compositionally biased region" description="Polar residues" evidence="3">
    <location>
        <begin position="501"/>
        <end position="516"/>
    </location>
</feature>
<feature type="region of interest" description="Disordered" evidence="3">
    <location>
        <begin position="500"/>
        <end position="522"/>
    </location>
</feature>
<keyword evidence="1" id="KW-0880">Kelch repeat</keyword>
<feature type="region of interest" description="Disordered" evidence="3">
    <location>
        <begin position="690"/>
        <end position="780"/>
    </location>
</feature>
<feature type="chain" id="PRO_5040884117" description="Galactose oxidase/kelch, beta-propeller" evidence="5">
    <location>
        <begin position="19"/>
        <end position="780"/>
    </location>
</feature>
<dbReference type="Gene3D" id="2.120.10.80">
    <property type="entry name" value="Kelch-type beta propeller"/>
    <property type="match status" value="1"/>
</dbReference>
<keyword evidence="5" id="KW-0732">Signal</keyword>
<feature type="compositionally biased region" description="Basic and acidic residues" evidence="3">
    <location>
        <begin position="748"/>
        <end position="757"/>
    </location>
</feature>
<evidence type="ECO:0000256" key="2">
    <source>
        <dbReference type="ARBA" id="ARBA00022737"/>
    </source>
</evidence>
<evidence type="ECO:0008006" key="8">
    <source>
        <dbReference type="Google" id="ProtNLM"/>
    </source>
</evidence>
<dbReference type="InterPro" id="IPR011043">
    <property type="entry name" value="Gal_Oxase/kelch_b-propeller"/>
</dbReference>
<dbReference type="InterPro" id="IPR015915">
    <property type="entry name" value="Kelch-typ_b-propeller"/>
</dbReference>
<dbReference type="EMBL" id="JAJHUN010000008">
    <property type="protein sequence ID" value="KAJ4153742.1"/>
    <property type="molecule type" value="Genomic_DNA"/>
</dbReference>
<name>A0A9W8QEJ0_AKAMU</name>
<gene>
    <name evidence="6" type="ORF">LMH87_010216</name>
</gene>